<protein>
    <submittedName>
        <fullName evidence="2">LysM domain protein</fullName>
    </submittedName>
</protein>
<organism evidence="2 3">
    <name type="scientific">Flavobacterium aquidurense</name>
    <dbReference type="NCBI Taxonomy" id="362413"/>
    <lineage>
        <taxon>Bacteria</taxon>
        <taxon>Pseudomonadati</taxon>
        <taxon>Bacteroidota</taxon>
        <taxon>Flavobacteriia</taxon>
        <taxon>Flavobacteriales</taxon>
        <taxon>Flavobacteriaceae</taxon>
        <taxon>Flavobacterium</taxon>
    </lineage>
</organism>
<feature type="transmembrane region" description="Helical" evidence="1">
    <location>
        <begin position="6"/>
        <end position="25"/>
    </location>
</feature>
<evidence type="ECO:0000256" key="1">
    <source>
        <dbReference type="SAM" id="Phobius"/>
    </source>
</evidence>
<comment type="caution">
    <text evidence="2">The sequence shown here is derived from an EMBL/GenBank/DDBJ whole genome shotgun (WGS) entry which is preliminary data.</text>
</comment>
<keyword evidence="1" id="KW-0812">Transmembrane</keyword>
<accession>A0A0Q0W480</accession>
<dbReference type="PATRIC" id="fig|362413.3.peg.800"/>
<gene>
    <name evidence="2" type="ORF">RC62_823</name>
</gene>
<evidence type="ECO:0000313" key="2">
    <source>
        <dbReference type="EMBL" id="KQB39146.1"/>
    </source>
</evidence>
<dbReference type="EMBL" id="JRLF01000012">
    <property type="protein sequence ID" value="KQB39146.1"/>
    <property type="molecule type" value="Genomic_DNA"/>
</dbReference>
<name>A0A0Q0W480_9FLAO</name>
<dbReference type="AlphaFoldDB" id="A0A0Q0W480"/>
<keyword evidence="1" id="KW-0472">Membrane</keyword>
<sequence length="217" mass="24741">MIKKWYFYASLIVIITFLSLGFKPFNLETKPWFLIEKTDGSEYLFPSKEEDDYPLEKKVNVVFTEKRLISFKEAVAFKESQGKYRLVNSLGYMGKYQFGSKALRAVGVQNDKAFLKDPALQEKAFLALLSKNKWILRNEIEKYEGKIINGVEITESGILAAAHLGGAGSVKNFFKNRGNRHFRDAYGTSLKSYMKAFAGYDLSRIEADSDATIHDQI</sequence>
<reference evidence="2 3" key="1">
    <citation type="submission" date="2014-09" db="EMBL/GenBank/DDBJ databases">
        <title>Genome sequence of Flavobacterium aquidurense RC62.</title>
        <authorList>
            <person name="Kim J.F."/>
            <person name="Kwak M.-J."/>
        </authorList>
    </citation>
    <scope>NUCLEOTIDE SEQUENCE [LARGE SCALE GENOMIC DNA]</scope>
    <source>
        <strain evidence="2 3">RC62</strain>
    </source>
</reference>
<dbReference type="STRING" id="362413.RC62_823"/>
<dbReference type="Proteomes" id="UP000050443">
    <property type="component" value="Unassembled WGS sequence"/>
</dbReference>
<dbReference type="OrthoDB" id="1143238at2"/>
<dbReference type="RefSeq" id="WP_055095437.1">
    <property type="nucleotide sequence ID" value="NZ_JRLF01000012.1"/>
</dbReference>
<proteinExistence type="predicted"/>
<evidence type="ECO:0000313" key="3">
    <source>
        <dbReference type="Proteomes" id="UP000050443"/>
    </source>
</evidence>
<keyword evidence="1" id="KW-1133">Transmembrane helix</keyword>